<evidence type="ECO:0000256" key="1">
    <source>
        <dbReference type="ARBA" id="ARBA00022741"/>
    </source>
</evidence>
<dbReference type="AlphaFoldDB" id="A0A943YXH1"/>
<dbReference type="Gene3D" id="2.60.34.10">
    <property type="entry name" value="Substrate Binding Domain Of DNAk, Chain A, domain 1"/>
    <property type="match status" value="1"/>
</dbReference>
<dbReference type="Pfam" id="PF00012">
    <property type="entry name" value="HSP70"/>
    <property type="match status" value="1"/>
</dbReference>
<evidence type="ECO:0000313" key="4">
    <source>
        <dbReference type="EMBL" id="MBS6939948.1"/>
    </source>
</evidence>
<keyword evidence="1" id="KW-0547">Nucleotide-binding</keyword>
<accession>A0A943YXH1</accession>
<dbReference type="SUPFAM" id="SSF100920">
    <property type="entry name" value="Heat shock protein 70kD (HSP70), peptide-binding domain"/>
    <property type="match status" value="1"/>
</dbReference>
<evidence type="ECO:0000256" key="2">
    <source>
        <dbReference type="ARBA" id="ARBA00022840"/>
    </source>
</evidence>
<dbReference type="Proteomes" id="UP000727506">
    <property type="component" value="Unassembled WGS sequence"/>
</dbReference>
<sequence>MAWKKKPRFKAPEGEFERLTQENSIEVAFDAQATLPLDIGIELPDGRMQPIVKRGTKIPFRRSEMYSTAAAYQTSIEMHFLLGNRPLAKDNMTIGRVRLRDIRWSNQGLPMIDALVGMDDGVLFVGSNNLDRTTDKGAVSEAREHIAKRDIEALSADAKAHEDADARWRAYIEESDSGRILISETADIYAAAKKKMTFAQKRSHNKIVNRLCKTLNSPIGKLDDEAIDRFHADMATLKDSLPRLKSLQAQVMGWYR</sequence>
<protein>
    <submittedName>
        <fullName evidence="4">Hsp70 family protein</fullName>
    </submittedName>
</protein>
<dbReference type="GO" id="GO:0005524">
    <property type="term" value="F:ATP binding"/>
    <property type="evidence" value="ECO:0007669"/>
    <property type="project" value="UniProtKB-KW"/>
</dbReference>
<keyword evidence="2" id="KW-0067">ATP-binding</keyword>
<keyword evidence="3" id="KW-0143">Chaperone</keyword>
<reference evidence="4" key="1">
    <citation type="submission" date="2021-02" db="EMBL/GenBank/DDBJ databases">
        <title>Infant gut strain persistence is associated with maternal origin, phylogeny, and functional potential including surface adhesion and iron acquisition.</title>
        <authorList>
            <person name="Lou Y.C."/>
        </authorList>
    </citation>
    <scope>NUCLEOTIDE SEQUENCE</scope>
    <source>
        <strain evidence="4">L2_039_000G1_dasL2_039_000G1_concoct_11</strain>
    </source>
</reference>
<comment type="caution">
    <text evidence="4">The sequence shown here is derived from an EMBL/GenBank/DDBJ whole genome shotgun (WGS) entry which is preliminary data.</text>
</comment>
<dbReference type="InterPro" id="IPR029047">
    <property type="entry name" value="HSP70_peptide-bd_sf"/>
</dbReference>
<proteinExistence type="predicted"/>
<dbReference type="InterPro" id="IPR013126">
    <property type="entry name" value="Hsp_70_fam"/>
</dbReference>
<evidence type="ECO:0000256" key="3">
    <source>
        <dbReference type="ARBA" id="ARBA00023186"/>
    </source>
</evidence>
<name>A0A943YXH1_9ACTN</name>
<evidence type="ECO:0000313" key="5">
    <source>
        <dbReference type="Proteomes" id="UP000727506"/>
    </source>
</evidence>
<gene>
    <name evidence="4" type="ORF">KH142_00385</name>
</gene>
<dbReference type="PANTHER" id="PTHR19375">
    <property type="entry name" value="HEAT SHOCK PROTEIN 70KDA"/>
    <property type="match status" value="1"/>
</dbReference>
<dbReference type="GO" id="GO:0140662">
    <property type="term" value="F:ATP-dependent protein folding chaperone"/>
    <property type="evidence" value="ECO:0007669"/>
    <property type="project" value="InterPro"/>
</dbReference>
<organism evidence="4 5">
    <name type="scientific">Slackia piriformis</name>
    <dbReference type="NCBI Taxonomy" id="626934"/>
    <lineage>
        <taxon>Bacteria</taxon>
        <taxon>Bacillati</taxon>
        <taxon>Actinomycetota</taxon>
        <taxon>Coriobacteriia</taxon>
        <taxon>Eggerthellales</taxon>
        <taxon>Eggerthellaceae</taxon>
        <taxon>Slackia</taxon>
    </lineage>
</organism>
<dbReference type="EMBL" id="JAGZSV010000003">
    <property type="protein sequence ID" value="MBS6939948.1"/>
    <property type="molecule type" value="Genomic_DNA"/>
</dbReference>